<feature type="region of interest" description="Disordered" evidence="1">
    <location>
        <begin position="1"/>
        <end position="21"/>
    </location>
</feature>
<evidence type="ECO:0000313" key="3">
    <source>
        <dbReference type="Proteomes" id="UP001479436"/>
    </source>
</evidence>
<sequence length="58" mass="6351">MNSGDQDSNQDEKSKYFNGEGIDELTIVEKGERGTGGQWGGHSMVNVETAEQEFKDLG</sequence>
<dbReference type="Proteomes" id="UP001479436">
    <property type="component" value="Unassembled WGS sequence"/>
</dbReference>
<feature type="non-terminal residue" evidence="2">
    <location>
        <position position="58"/>
    </location>
</feature>
<protein>
    <submittedName>
        <fullName evidence="2">Uncharacterized protein</fullName>
    </submittedName>
</protein>
<comment type="caution">
    <text evidence="2">The sequence shown here is derived from an EMBL/GenBank/DDBJ whole genome shotgun (WGS) entry which is preliminary data.</text>
</comment>
<reference evidence="2 3" key="1">
    <citation type="submission" date="2023-04" db="EMBL/GenBank/DDBJ databases">
        <title>Genome of Basidiobolus ranarum AG-B5.</title>
        <authorList>
            <person name="Stajich J.E."/>
            <person name="Carter-House D."/>
            <person name="Gryganskyi A."/>
        </authorList>
    </citation>
    <scope>NUCLEOTIDE SEQUENCE [LARGE SCALE GENOMIC DNA]</scope>
    <source>
        <strain evidence="2 3">AG-B5</strain>
    </source>
</reference>
<keyword evidence="3" id="KW-1185">Reference proteome</keyword>
<evidence type="ECO:0000313" key="2">
    <source>
        <dbReference type="EMBL" id="KAK9738140.1"/>
    </source>
</evidence>
<name>A0ABR2WC69_9FUNG</name>
<organism evidence="2 3">
    <name type="scientific">Basidiobolus ranarum</name>
    <dbReference type="NCBI Taxonomy" id="34480"/>
    <lineage>
        <taxon>Eukaryota</taxon>
        <taxon>Fungi</taxon>
        <taxon>Fungi incertae sedis</taxon>
        <taxon>Zoopagomycota</taxon>
        <taxon>Entomophthoromycotina</taxon>
        <taxon>Basidiobolomycetes</taxon>
        <taxon>Basidiobolales</taxon>
        <taxon>Basidiobolaceae</taxon>
        <taxon>Basidiobolus</taxon>
    </lineage>
</organism>
<dbReference type="EMBL" id="JASJQH010006065">
    <property type="protein sequence ID" value="KAK9738140.1"/>
    <property type="molecule type" value="Genomic_DNA"/>
</dbReference>
<evidence type="ECO:0000256" key="1">
    <source>
        <dbReference type="SAM" id="MobiDB-lite"/>
    </source>
</evidence>
<proteinExistence type="predicted"/>
<gene>
    <name evidence="2" type="ORF">K7432_018451</name>
</gene>
<accession>A0ABR2WC69</accession>